<protein>
    <submittedName>
        <fullName evidence="1">Uncharacterized protein</fullName>
    </submittedName>
</protein>
<gene>
    <name evidence="1" type="ORF">SRIMR7_02700</name>
</gene>
<organism evidence="1 2">
    <name type="scientific">Streptomyces rimosus subsp. rimosus</name>
    <dbReference type="NCBI Taxonomy" id="132474"/>
    <lineage>
        <taxon>Bacteria</taxon>
        <taxon>Bacillati</taxon>
        <taxon>Actinomycetota</taxon>
        <taxon>Actinomycetes</taxon>
        <taxon>Kitasatosporales</taxon>
        <taxon>Streptomycetaceae</taxon>
        <taxon>Streptomyces</taxon>
    </lineage>
</organism>
<reference evidence="1 2" key="1">
    <citation type="submission" date="2022-03" db="EMBL/GenBank/DDBJ databases">
        <title>Complete genome of Streptomyces rimosus ssp. rimosus R7 (=ATCC 10970).</title>
        <authorList>
            <person name="Beganovic S."/>
            <person name="Ruckert C."/>
            <person name="Busche T."/>
            <person name="Kalinowski J."/>
            <person name="Wittmann C."/>
        </authorList>
    </citation>
    <scope>NUCLEOTIDE SEQUENCE [LARGE SCALE GENOMIC DNA]</scope>
    <source>
        <strain evidence="1 2">R7</strain>
    </source>
</reference>
<dbReference type="EMBL" id="CP094298">
    <property type="protein sequence ID" value="UNZ01041.1"/>
    <property type="molecule type" value="Genomic_DNA"/>
</dbReference>
<name>A0ABY3YST1_STRRM</name>
<dbReference type="Proteomes" id="UP000829494">
    <property type="component" value="Chromosome"/>
</dbReference>
<sequence length="85" mass="9421">MSGFITQAREGHPEVKAAFRFVAEWCDGHLIDGAPAIAHARKVIRTLAAHCPDAHVHVIAAADGGRCCRQYRGVRARRRPRRARP</sequence>
<accession>A0ABY3YST1</accession>
<evidence type="ECO:0000313" key="2">
    <source>
        <dbReference type="Proteomes" id="UP000829494"/>
    </source>
</evidence>
<evidence type="ECO:0000313" key="1">
    <source>
        <dbReference type="EMBL" id="UNZ01041.1"/>
    </source>
</evidence>
<proteinExistence type="predicted"/>
<keyword evidence="2" id="KW-1185">Reference proteome</keyword>